<sequence>MRLNGQTLQVMKASDENISDLLVLEQEVYSGRTPWNKFSFKNELQKHTNSIYLVVYEGSTLVAFIGMRMQAQEGHITNIAVKPAYQHQGIGTFLLKLMIDLARKNNAVQMTLEVRTDNEQAKGVYKKLGFEPNFVRRNYYISEHADALSMILKLSDIKKKEIIK</sequence>
<dbReference type="CDD" id="cd04301">
    <property type="entry name" value="NAT_SF"/>
    <property type="match status" value="1"/>
</dbReference>
<dbReference type="eggNOG" id="COG0456">
    <property type="taxonomic scope" value="Bacteria"/>
</dbReference>
<dbReference type="NCBIfam" id="TIGR01575">
    <property type="entry name" value="rimI"/>
    <property type="match status" value="1"/>
</dbReference>
<dbReference type="EC" id="2.3.1.128" evidence="4"/>
<keyword evidence="1 4" id="KW-0808">Transferase</keyword>
<evidence type="ECO:0000256" key="1">
    <source>
        <dbReference type="ARBA" id="ARBA00022679"/>
    </source>
</evidence>
<dbReference type="Gene3D" id="3.40.630.30">
    <property type="match status" value="1"/>
</dbReference>
<dbReference type="STRING" id="1423758.FC41_GL001417"/>
<dbReference type="Pfam" id="PF00583">
    <property type="entry name" value="Acetyltransf_1"/>
    <property type="match status" value="1"/>
</dbReference>
<dbReference type="Proteomes" id="UP000009320">
    <property type="component" value="Unassembled WGS sequence"/>
</dbReference>
<evidence type="ECO:0000256" key="2">
    <source>
        <dbReference type="ARBA" id="ARBA00023315"/>
    </source>
</evidence>
<dbReference type="InterPro" id="IPR051556">
    <property type="entry name" value="N-term/lysine_N-AcTrnsfr"/>
</dbReference>
<dbReference type="PANTHER" id="PTHR42919:SF8">
    <property type="entry name" value="N-ALPHA-ACETYLTRANSFERASE 50"/>
    <property type="match status" value="1"/>
</dbReference>
<dbReference type="AlphaFoldDB" id="I7IVB4"/>
<evidence type="ECO:0000313" key="5">
    <source>
        <dbReference type="Proteomes" id="UP000009320"/>
    </source>
</evidence>
<dbReference type="PANTHER" id="PTHR42919">
    <property type="entry name" value="N-ALPHA-ACETYLTRANSFERASE"/>
    <property type="match status" value="1"/>
</dbReference>
<dbReference type="PROSITE" id="PS51186">
    <property type="entry name" value="GNAT"/>
    <property type="match status" value="1"/>
</dbReference>
<keyword evidence="2 4" id="KW-0012">Acyltransferase</keyword>
<proteinExistence type="predicted"/>
<evidence type="ECO:0000259" key="3">
    <source>
        <dbReference type="PROSITE" id="PS51186"/>
    </source>
</evidence>
<gene>
    <name evidence="4" type="ORF">BN55_06210</name>
</gene>
<dbReference type="SUPFAM" id="SSF55729">
    <property type="entry name" value="Acyl-CoA N-acyltransferases (Nat)"/>
    <property type="match status" value="1"/>
</dbReference>
<feature type="domain" description="N-acetyltransferase" evidence="3">
    <location>
        <begin position="8"/>
        <end position="155"/>
    </location>
</feature>
<evidence type="ECO:0000313" key="4">
    <source>
        <dbReference type="EMBL" id="CCI81148.1"/>
    </source>
</evidence>
<accession>I7IVB4</accession>
<protein>
    <submittedName>
        <fullName evidence="4">Ribosomal-protein-alanine acetyltransferase</fullName>
        <ecNumber evidence="4">2.3.1.128</ecNumber>
    </submittedName>
</protein>
<dbReference type="EMBL" id="CAKE01000002">
    <property type="protein sequence ID" value="CCI81148.1"/>
    <property type="molecule type" value="Genomic_DNA"/>
</dbReference>
<dbReference type="GO" id="GO:0008080">
    <property type="term" value="F:N-acetyltransferase activity"/>
    <property type="evidence" value="ECO:0007669"/>
    <property type="project" value="InterPro"/>
</dbReference>
<keyword evidence="5" id="KW-1185">Reference proteome</keyword>
<comment type="caution">
    <text evidence="4">The sequence shown here is derived from an EMBL/GenBank/DDBJ whole genome shotgun (WGS) entry which is preliminary data.</text>
</comment>
<name>I7IVB4_9LACO</name>
<reference evidence="4 5" key="1">
    <citation type="submission" date="2012-06" db="EMBL/GenBank/DDBJ databases">
        <title>Draft Genome Sequence of Lactobacillus hominis Strain CRBIP 24.179T, isolated from human intestine.</title>
        <authorList>
            <person name="Cousin S."/>
            <person name="Ma L."/>
            <person name="Bizet C."/>
            <person name="Loux V."/>
            <person name="Bouchier C."/>
            <person name="Clermont D."/>
            <person name="Creno S."/>
        </authorList>
    </citation>
    <scope>NUCLEOTIDE SEQUENCE [LARGE SCALE GENOMIC DNA]</scope>
    <source>
        <strain evidence="5">CRBIP 24.179T</strain>
    </source>
</reference>
<dbReference type="InterPro" id="IPR000182">
    <property type="entry name" value="GNAT_dom"/>
</dbReference>
<dbReference type="InterPro" id="IPR006464">
    <property type="entry name" value="AcTrfase_RimI/Ard1"/>
</dbReference>
<organism evidence="4 5">
    <name type="scientific">Lactobacillus hominis DSM 23910 = CRBIP 24.179</name>
    <dbReference type="NCBI Taxonomy" id="1423758"/>
    <lineage>
        <taxon>Bacteria</taxon>
        <taxon>Bacillati</taxon>
        <taxon>Bacillota</taxon>
        <taxon>Bacilli</taxon>
        <taxon>Lactobacillales</taxon>
        <taxon>Lactobacillaceae</taxon>
        <taxon>Lactobacillus</taxon>
    </lineage>
</organism>
<dbReference type="InterPro" id="IPR016181">
    <property type="entry name" value="Acyl_CoA_acyltransferase"/>
</dbReference>